<feature type="domain" description="Cell envelope-related transcriptional attenuator" evidence="4">
    <location>
        <begin position="140"/>
        <end position="328"/>
    </location>
</feature>
<organism evidence="5 6">
    <name type="scientific">Catellatospora chokoriensis</name>
    <dbReference type="NCBI Taxonomy" id="310353"/>
    <lineage>
        <taxon>Bacteria</taxon>
        <taxon>Bacillati</taxon>
        <taxon>Actinomycetota</taxon>
        <taxon>Actinomycetes</taxon>
        <taxon>Micromonosporales</taxon>
        <taxon>Micromonosporaceae</taxon>
        <taxon>Catellatospora</taxon>
    </lineage>
</organism>
<dbReference type="AlphaFoldDB" id="A0A8J3JPI9"/>
<gene>
    <name evidence="5" type="ORF">Cch02nite_21750</name>
</gene>
<dbReference type="RefSeq" id="WP_239120458.1">
    <property type="nucleotide sequence ID" value="NZ_BAAALB010000005.1"/>
</dbReference>
<sequence>MANKQRRGGASNTVPSQRSRRQSADPYADAYDEPAGRKTGHSLSKGKAKGKGRKKTKRAAPLWAKLTLTVGALLMMVAGGAIVGIRSFEGNLTENVSVVDVLGDAGKVDSGPAGNDLKGPIDMLLLGIDTRATQDVDNARADTVLLLHIPATHDQAYLMSIPRDTQVDIPSNPKTKYGGGSDKINAAFYFGAQNGGGRAGGLALTAKTVTKLTGVTFDGAAVIDFGGFKKIIDALGTVNVCVEEDTKSSHYFMIDGKPKYVAGSGSDNKSVEHRLGLIGKEYVHKKGCREKPGWEALDYSRIRKSLDDGDYGRQRHQQQLIKAMAKKAGSSGVLTDLDKINALMKAVGESMILDTHGVPLIDFMFSLKDLAGADLVLLKTNAGWYNSSGSGGEAISSSTMQMFRAAKNDTLGQFTLLNPEFVNREK</sequence>
<feature type="compositionally biased region" description="Basic residues" evidence="2">
    <location>
        <begin position="38"/>
        <end position="56"/>
    </location>
</feature>
<dbReference type="EMBL" id="BONG01000010">
    <property type="protein sequence ID" value="GIF88731.1"/>
    <property type="molecule type" value="Genomic_DNA"/>
</dbReference>
<keyword evidence="6" id="KW-1185">Reference proteome</keyword>
<evidence type="ECO:0000313" key="6">
    <source>
        <dbReference type="Proteomes" id="UP000619293"/>
    </source>
</evidence>
<name>A0A8J3JPI9_9ACTN</name>
<dbReference type="NCBIfam" id="TIGR00350">
    <property type="entry name" value="lytR_cpsA_psr"/>
    <property type="match status" value="1"/>
</dbReference>
<feature type="transmembrane region" description="Helical" evidence="3">
    <location>
        <begin position="62"/>
        <end position="85"/>
    </location>
</feature>
<dbReference type="Pfam" id="PF03816">
    <property type="entry name" value="LytR_cpsA_psr"/>
    <property type="match status" value="1"/>
</dbReference>
<evidence type="ECO:0000256" key="3">
    <source>
        <dbReference type="SAM" id="Phobius"/>
    </source>
</evidence>
<reference evidence="5 6" key="1">
    <citation type="submission" date="2021-01" db="EMBL/GenBank/DDBJ databases">
        <title>Whole genome shotgun sequence of Catellatospora chokoriensis NBRC 107358.</title>
        <authorList>
            <person name="Komaki H."/>
            <person name="Tamura T."/>
        </authorList>
    </citation>
    <scope>NUCLEOTIDE SEQUENCE [LARGE SCALE GENOMIC DNA]</scope>
    <source>
        <strain evidence="5 6">NBRC 107358</strain>
    </source>
</reference>
<dbReference type="Proteomes" id="UP000619293">
    <property type="component" value="Unassembled WGS sequence"/>
</dbReference>
<feature type="region of interest" description="Disordered" evidence="2">
    <location>
        <begin position="1"/>
        <end position="56"/>
    </location>
</feature>
<dbReference type="InterPro" id="IPR050922">
    <property type="entry name" value="LytR/CpsA/Psr_CW_biosynth"/>
</dbReference>
<evidence type="ECO:0000259" key="4">
    <source>
        <dbReference type="Pfam" id="PF03816"/>
    </source>
</evidence>
<proteinExistence type="inferred from homology"/>
<keyword evidence="3" id="KW-1133">Transmembrane helix</keyword>
<dbReference type="PANTHER" id="PTHR33392:SF6">
    <property type="entry name" value="POLYISOPRENYL-TEICHOIC ACID--PEPTIDOGLYCAN TEICHOIC ACID TRANSFERASE TAGU"/>
    <property type="match status" value="1"/>
</dbReference>
<evidence type="ECO:0000313" key="5">
    <source>
        <dbReference type="EMBL" id="GIF88731.1"/>
    </source>
</evidence>
<dbReference type="Gene3D" id="3.40.630.190">
    <property type="entry name" value="LCP protein"/>
    <property type="match status" value="1"/>
</dbReference>
<evidence type="ECO:0000256" key="1">
    <source>
        <dbReference type="ARBA" id="ARBA00006068"/>
    </source>
</evidence>
<protein>
    <recommendedName>
        <fullName evidence="4">Cell envelope-related transcriptional attenuator domain-containing protein</fullName>
    </recommendedName>
</protein>
<accession>A0A8J3JPI9</accession>
<dbReference type="PANTHER" id="PTHR33392">
    <property type="entry name" value="POLYISOPRENYL-TEICHOIC ACID--PEPTIDOGLYCAN TEICHOIC ACID TRANSFERASE TAGU"/>
    <property type="match status" value="1"/>
</dbReference>
<comment type="caution">
    <text evidence="5">The sequence shown here is derived from an EMBL/GenBank/DDBJ whole genome shotgun (WGS) entry which is preliminary data.</text>
</comment>
<comment type="similarity">
    <text evidence="1">Belongs to the LytR/CpsA/Psr (LCP) family.</text>
</comment>
<evidence type="ECO:0000256" key="2">
    <source>
        <dbReference type="SAM" id="MobiDB-lite"/>
    </source>
</evidence>
<dbReference type="InterPro" id="IPR004474">
    <property type="entry name" value="LytR_CpsA_psr"/>
</dbReference>
<keyword evidence="3" id="KW-0812">Transmembrane</keyword>
<keyword evidence="3" id="KW-0472">Membrane</keyword>